<evidence type="ECO:0000256" key="1">
    <source>
        <dbReference type="SAM" id="MobiDB-lite"/>
    </source>
</evidence>
<keyword evidence="3" id="KW-1185">Reference proteome</keyword>
<evidence type="ECO:0000313" key="2">
    <source>
        <dbReference type="EMBL" id="KAK5838837.1"/>
    </source>
</evidence>
<dbReference type="Proteomes" id="UP001358586">
    <property type="component" value="Chromosome 3"/>
</dbReference>
<gene>
    <name evidence="2" type="ORF">PVK06_007579</name>
</gene>
<dbReference type="EMBL" id="JARKNE010000003">
    <property type="protein sequence ID" value="KAK5838837.1"/>
    <property type="molecule type" value="Genomic_DNA"/>
</dbReference>
<organism evidence="2 3">
    <name type="scientific">Gossypium arboreum</name>
    <name type="common">Tree cotton</name>
    <name type="synonym">Gossypium nanking</name>
    <dbReference type="NCBI Taxonomy" id="29729"/>
    <lineage>
        <taxon>Eukaryota</taxon>
        <taxon>Viridiplantae</taxon>
        <taxon>Streptophyta</taxon>
        <taxon>Embryophyta</taxon>
        <taxon>Tracheophyta</taxon>
        <taxon>Spermatophyta</taxon>
        <taxon>Magnoliopsida</taxon>
        <taxon>eudicotyledons</taxon>
        <taxon>Gunneridae</taxon>
        <taxon>Pentapetalae</taxon>
        <taxon>rosids</taxon>
        <taxon>malvids</taxon>
        <taxon>Malvales</taxon>
        <taxon>Malvaceae</taxon>
        <taxon>Malvoideae</taxon>
        <taxon>Gossypium</taxon>
    </lineage>
</organism>
<feature type="compositionally biased region" description="Acidic residues" evidence="1">
    <location>
        <begin position="185"/>
        <end position="195"/>
    </location>
</feature>
<proteinExistence type="predicted"/>
<protein>
    <submittedName>
        <fullName evidence="2">Uncharacterized protein</fullName>
    </submittedName>
</protein>
<feature type="region of interest" description="Disordered" evidence="1">
    <location>
        <begin position="174"/>
        <end position="218"/>
    </location>
</feature>
<comment type="caution">
    <text evidence="2">The sequence shown here is derived from an EMBL/GenBank/DDBJ whole genome shotgun (WGS) entry which is preliminary data.</text>
</comment>
<evidence type="ECO:0000313" key="3">
    <source>
        <dbReference type="Proteomes" id="UP001358586"/>
    </source>
</evidence>
<sequence>MPHPPRPYAAYNTDFDVPRNQKELFQILRARPLGVGRYIDWTALEQVQLVDDVRALLTTDPWELFFEIIESTYLELTFELFSTFYVQDVMTNFDDPGIVQCRLGGLVHQLSVPKFERHRRGAISIGSYVIRLDRHFGLLNTAAQSSSLTLIGQMSLQGISSMLHMRMIEKCQGTHPPQYRLGQSTEEEDPEDIIDDIPPRHEDPNPSSQPSPPHRPVHVATSYTDISECLTRFEQQCFRCFDNIDATL</sequence>
<reference evidence="2 3" key="1">
    <citation type="submission" date="2023-03" db="EMBL/GenBank/DDBJ databases">
        <title>WGS of Gossypium arboreum.</title>
        <authorList>
            <person name="Yu D."/>
        </authorList>
    </citation>
    <scope>NUCLEOTIDE SEQUENCE [LARGE SCALE GENOMIC DNA]</scope>
    <source>
        <tissue evidence="2">Leaf</tissue>
    </source>
</reference>
<accession>A0ABR0QIW8</accession>
<name>A0ABR0QIW8_GOSAR</name>